<dbReference type="eggNOG" id="ENOG502ZPZG">
    <property type="taxonomic scope" value="Bacteria"/>
</dbReference>
<proteinExistence type="predicted"/>
<evidence type="ECO:0000313" key="1">
    <source>
        <dbReference type="EMBL" id="ABG62727.1"/>
    </source>
</evidence>
<sequence>MVSVRPRLKLIEGGGKKSSEWLSPPSTVLGKSPFDNAAIMAYRVAPGDLRKHIATGRHQPILDLWWHVYGETPPVPGAERYSSMFADTEQGLHSAHACFRGIMRPVAEDDRGLDYAAFVTKPKVGFRYRPSMSCVIEPYDIPEDLLFLIYAHLDFPEGRAYQSKTGNRPVTNGVVTHWQLVECDPAEPLLPMDYEARFRRRYW</sequence>
<dbReference type="AlphaFoldDB" id="Q11IP8"/>
<name>Q11IP8_CHESB</name>
<reference evidence="1" key="1">
    <citation type="submission" date="2006-06" db="EMBL/GenBank/DDBJ databases">
        <title>Complete sequence of chromosome of Chelativorans sp. BNC1.</title>
        <authorList>
            <consortium name="US DOE Joint Genome Institute"/>
            <person name="Copeland A."/>
            <person name="Lucas S."/>
            <person name="Lapidus A."/>
            <person name="Barry K."/>
            <person name="Detter J.C."/>
            <person name="Glavina del Rio T."/>
            <person name="Hammon N."/>
            <person name="Israni S."/>
            <person name="Dalin E."/>
            <person name="Tice H."/>
            <person name="Pitluck S."/>
            <person name="Chertkov O."/>
            <person name="Brettin T."/>
            <person name="Bruce D."/>
            <person name="Han C."/>
            <person name="Tapia R."/>
            <person name="Gilna P."/>
            <person name="Schmutz J."/>
            <person name="Larimer F."/>
            <person name="Land M."/>
            <person name="Hauser L."/>
            <person name="Kyrpides N."/>
            <person name="Mikhailova N."/>
            <person name="Richardson P."/>
        </authorList>
    </citation>
    <scope>NUCLEOTIDE SEQUENCE</scope>
    <source>
        <strain evidence="1">BNC1</strain>
    </source>
</reference>
<gene>
    <name evidence="1" type="ordered locus">Meso_1331</name>
</gene>
<dbReference type="STRING" id="266779.Meso_1331"/>
<organism evidence="1">
    <name type="scientific">Chelativorans sp. (strain BNC1)</name>
    <dbReference type="NCBI Taxonomy" id="266779"/>
    <lineage>
        <taxon>Bacteria</taxon>
        <taxon>Pseudomonadati</taxon>
        <taxon>Pseudomonadota</taxon>
        <taxon>Alphaproteobacteria</taxon>
        <taxon>Hyphomicrobiales</taxon>
        <taxon>Phyllobacteriaceae</taxon>
        <taxon>Chelativorans</taxon>
    </lineage>
</organism>
<dbReference type="HOGENOM" id="CLU_1346892_0_0_5"/>
<dbReference type="EMBL" id="CP000390">
    <property type="protein sequence ID" value="ABG62727.1"/>
    <property type="molecule type" value="Genomic_DNA"/>
</dbReference>
<accession>Q11IP8</accession>
<dbReference type="KEGG" id="mes:Meso_1331"/>
<protein>
    <submittedName>
        <fullName evidence="1">Uncharacterized protein</fullName>
    </submittedName>
</protein>